<evidence type="ECO:0000313" key="2">
    <source>
        <dbReference type="Proteomes" id="UP001595897"/>
    </source>
</evidence>
<keyword evidence="2" id="KW-1185">Reference proteome</keyword>
<dbReference type="RefSeq" id="WP_382409122.1">
    <property type="nucleotide sequence ID" value="NZ_JBHSGU010000005.1"/>
</dbReference>
<gene>
    <name evidence="1" type="ORF">ACFO4O_12765</name>
</gene>
<comment type="caution">
    <text evidence="1">The sequence shown here is derived from an EMBL/GenBank/DDBJ whole genome shotgun (WGS) entry which is preliminary data.</text>
</comment>
<proteinExistence type="predicted"/>
<sequence>MMQVFVFFESAKRAMRVYNALNVKLDDNTAGLDIRLFPNKRLTQSERTMLSSVSAQIASSSDLEQAFKAASEQLDINKELIIVRDNIVPLSNWFTTLTNMKSRYRSMQSCFGRWYLAPIEGRGVVSNARLGFKFFDATPRAIADHVVDLCSPSADHARAVTRFPLFFNWFSESMASSLKEALKSCESFDGLEDAIAQLYEDENTQYLYLPDIESIDQALLE</sequence>
<name>A0ABV9LWV9_9ALTE</name>
<dbReference type="EMBL" id="JBHSGU010000005">
    <property type="protein sequence ID" value="MFC4701037.1"/>
    <property type="molecule type" value="Genomic_DNA"/>
</dbReference>
<protein>
    <submittedName>
        <fullName evidence="1">Uncharacterized protein</fullName>
    </submittedName>
</protein>
<dbReference type="Proteomes" id="UP001595897">
    <property type="component" value="Unassembled WGS sequence"/>
</dbReference>
<reference evidence="2" key="1">
    <citation type="journal article" date="2019" name="Int. J. Syst. Evol. Microbiol.">
        <title>The Global Catalogue of Microorganisms (GCM) 10K type strain sequencing project: providing services to taxonomists for standard genome sequencing and annotation.</title>
        <authorList>
            <consortium name="The Broad Institute Genomics Platform"/>
            <consortium name="The Broad Institute Genome Sequencing Center for Infectious Disease"/>
            <person name="Wu L."/>
            <person name="Ma J."/>
        </authorList>
    </citation>
    <scope>NUCLEOTIDE SEQUENCE [LARGE SCALE GENOMIC DNA]</scope>
    <source>
        <strain evidence="2">KACC 12507</strain>
    </source>
</reference>
<accession>A0ABV9LWV9</accession>
<evidence type="ECO:0000313" key="1">
    <source>
        <dbReference type="EMBL" id="MFC4701037.1"/>
    </source>
</evidence>
<organism evidence="1 2">
    <name type="scientific">Glaciecola siphonariae</name>
    <dbReference type="NCBI Taxonomy" id="521012"/>
    <lineage>
        <taxon>Bacteria</taxon>
        <taxon>Pseudomonadati</taxon>
        <taxon>Pseudomonadota</taxon>
        <taxon>Gammaproteobacteria</taxon>
        <taxon>Alteromonadales</taxon>
        <taxon>Alteromonadaceae</taxon>
        <taxon>Glaciecola</taxon>
    </lineage>
</organism>